<comment type="caution">
    <text evidence="2">The sequence shown here is derived from an EMBL/GenBank/DDBJ whole genome shotgun (WGS) entry which is preliminary data.</text>
</comment>
<evidence type="ECO:0000313" key="3">
    <source>
        <dbReference type="Proteomes" id="UP001187531"/>
    </source>
</evidence>
<dbReference type="PANTHER" id="PTHR37162:SF1">
    <property type="entry name" value="BED-TYPE DOMAIN-CONTAINING PROTEIN"/>
    <property type="match status" value="1"/>
</dbReference>
<feature type="compositionally biased region" description="Basic residues" evidence="1">
    <location>
        <begin position="119"/>
        <end position="130"/>
    </location>
</feature>
<evidence type="ECO:0000313" key="2">
    <source>
        <dbReference type="EMBL" id="KAK2705054.1"/>
    </source>
</evidence>
<proteinExistence type="predicted"/>
<accession>A0AA88HDI9</accession>
<dbReference type="InterPro" id="IPR012337">
    <property type="entry name" value="RNaseH-like_sf"/>
</dbReference>
<reference evidence="2" key="1">
    <citation type="submission" date="2023-07" db="EMBL/GenBank/DDBJ databases">
        <title>Chromosome-level genome assembly of Artemia franciscana.</title>
        <authorList>
            <person name="Jo E."/>
        </authorList>
    </citation>
    <scope>NUCLEOTIDE SEQUENCE</scope>
    <source>
        <tissue evidence="2">Whole body</tissue>
    </source>
</reference>
<dbReference type="AlphaFoldDB" id="A0AA88HDI9"/>
<feature type="compositionally biased region" description="Basic and acidic residues" evidence="1">
    <location>
        <begin position="29"/>
        <end position="47"/>
    </location>
</feature>
<feature type="non-terminal residue" evidence="2">
    <location>
        <position position="1"/>
    </location>
</feature>
<feature type="region of interest" description="Disordered" evidence="1">
    <location>
        <begin position="84"/>
        <end position="130"/>
    </location>
</feature>
<evidence type="ECO:0000256" key="1">
    <source>
        <dbReference type="SAM" id="MobiDB-lite"/>
    </source>
</evidence>
<sequence>MSKICDFAAPKVQQNDKPCGTSGNVGKVPGEKQKPSGDMGDKRKEGSPKTNMLDIVGDNRNKAIPLAVLSTKIKKFRVMAEGIGDGSDFESSSSEGDNEPGELSAGTVDVADKTGGDTKHKRKKAGPKSKSILRRVKLKRTKVKVIHDLMDPHECQTLADLLTRVHYSLIVDETTDKSSAKVLVMIAKYKHHATLLVKEEFLGLLEVSDGSSEGQKKLIQTYLKDIGVPVSNLIVIAYDNASVNTGVHGGLGALFQESLPHLFTLGCTSHSLALCASYASKFLLDTLELFLKDLINYVAMLPKKNHRAQPDTGIPPVYALQVVADCPCPMAFSSGTYQT</sequence>
<dbReference type="EMBL" id="JAVRJZ010000021">
    <property type="protein sequence ID" value="KAK2705054.1"/>
    <property type="molecule type" value="Genomic_DNA"/>
</dbReference>
<protein>
    <recommendedName>
        <fullName evidence="4">DUF4371 domain-containing protein</fullName>
    </recommendedName>
</protein>
<evidence type="ECO:0008006" key="4">
    <source>
        <dbReference type="Google" id="ProtNLM"/>
    </source>
</evidence>
<name>A0AA88HDI9_ARTSF</name>
<gene>
    <name evidence="2" type="ORF">QYM36_017181</name>
</gene>
<dbReference type="Proteomes" id="UP001187531">
    <property type="component" value="Unassembled WGS sequence"/>
</dbReference>
<dbReference type="PANTHER" id="PTHR37162">
    <property type="entry name" value="HAT FAMILY DIMERISATION DOMAINCONTAINING PROTEIN-RELATED"/>
    <property type="match status" value="1"/>
</dbReference>
<feature type="compositionally biased region" description="Polar residues" evidence="1">
    <location>
        <begin position="12"/>
        <end position="24"/>
    </location>
</feature>
<feature type="region of interest" description="Disordered" evidence="1">
    <location>
        <begin position="1"/>
        <end position="57"/>
    </location>
</feature>
<organism evidence="2 3">
    <name type="scientific">Artemia franciscana</name>
    <name type="common">Brine shrimp</name>
    <name type="synonym">Artemia sanfranciscana</name>
    <dbReference type="NCBI Taxonomy" id="6661"/>
    <lineage>
        <taxon>Eukaryota</taxon>
        <taxon>Metazoa</taxon>
        <taxon>Ecdysozoa</taxon>
        <taxon>Arthropoda</taxon>
        <taxon>Crustacea</taxon>
        <taxon>Branchiopoda</taxon>
        <taxon>Anostraca</taxon>
        <taxon>Artemiidae</taxon>
        <taxon>Artemia</taxon>
    </lineage>
</organism>
<dbReference type="SUPFAM" id="SSF53098">
    <property type="entry name" value="Ribonuclease H-like"/>
    <property type="match status" value="1"/>
</dbReference>
<keyword evidence="3" id="KW-1185">Reference proteome</keyword>